<feature type="region of interest" description="Disordered" evidence="1">
    <location>
        <begin position="46"/>
        <end position="73"/>
    </location>
</feature>
<organism evidence="2 3">
    <name type="scientific">Fimbriimonas ginsengisoli</name>
    <dbReference type="NCBI Taxonomy" id="1005039"/>
    <lineage>
        <taxon>Bacteria</taxon>
        <taxon>Bacillati</taxon>
        <taxon>Armatimonadota</taxon>
        <taxon>Fimbriimonadia</taxon>
        <taxon>Fimbriimonadales</taxon>
        <taxon>Fimbriimonadaceae</taxon>
        <taxon>Fimbriimonas</taxon>
    </lineage>
</organism>
<name>A0A931LWG3_FIMGI</name>
<protein>
    <submittedName>
        <fullName evidence="2">Uncharacterized protein</fullName>
    </submittedName>
</protein>
<comment type="caution">
    <text evidence="2">The sequence shown here is derived from an EMBL/GenBank/DDBJ whole genome shotgun (WGS) entry which is preliminary data.</text>
</comment>
<dbReference type="Proteomes" id="UP000727962">
    <property type="component" value="Unassembled WGS sequence"/>
</dbReference>
<gene>
    <name evidence="2" type="ORF">HYR64_07515</name>
</gene>
<accession>A0A931LWG3</accession>
<reference evidence="2" key="1">
    <citation type="submission" date="2020-07" db="EMBL/GenBank/DDBJ databases">
        <title>Huge and variable diversity of episymbiotic CPR bacteria and DPANN archaea in groundwater ecosystems.</title>
        <authorList>
            <person name="He C.Y."/>
            <person name="Keren R."/>
            <person name="Whittaker M."/>
            <person name="Farag I.F."/>
            <person name="Doudna J."/>
            <person name="Cate J.H.D."/>
            <person name="Banfield J.F."/>
        </authorList>
    </citation>
    <scope>NUCLEOTIDE SEQUENCE</scope>
    <source>
        <strain evidence="2">NC_groundwater_17_Pr7_B-0.1um_64_12</strain>
    </source>
</reference>
<dbReference type="AlphaFoldDB" id="A0A931LWG3"/>
<evidence type="ECO:0000313" key="2">
    <source>
        <dbReference type="EMBL" id="MBI1756937.1"/>
    </source>
</evidence>
<proteinExistence type="predicted"/>
<dbReference type="EMBL" id="JACOSL010000045">
    <property type="protein sequence ID" value="MBI1756937.1"/>
    <property type="molecule type" value="Genomic_DNA"/>
</dbReference>
<evidence type="ECO:0000256" key="1">
    <source>
        <dbReference type="SAM" id="MobiDB-lite"/>
    </source>
</evidence>
<evidence type="ECO:0000313" key="3">
    <source>
        <dbReference type="Proteomes" id="UP000727962"/>
    </source>
</evidence>
<sequence>MNAKIYAVFRGCDCAEDALLALQGEGIAPDDLSLLRKERATGLLGPLELDPAPVERTAPARSAAGSSLPRAEREGSDLFESHIGGGISTSSPDDDVSAVEEMDDAPEIAEDQLAPANGRSYGSEDVLDAAEFASSGYLHALRPGKAPFVREADSQITRLHAGSLHIEGDGPLSTAATTWAAERSPLPIEERLHLRLESEGIRLTDADSIVQAFRTAHPLLCIEVSLPELTAPARRALEEFGALAIWETP</sequence>